<evidence type="ECO:0000313" key="2">
    <source>
        <dbReference type="Proteomes" id="UP000549052"/>
    </source>
</evidence>
<sequence>MGGREPPTAKPSRSRTEYVDQRPVAPFMGARAVAFAAIQMALDKSESLLSYLKIHY</sequence>
<evidence type="ECO:0000313" key="1">
    <source>
        <dbReference type="EMBL" id="MBA8877539.1"/>
    </source>
</evidence>
<protein>
    <submittedName>
        <fullName evidence="1">Uncharacterized protein</fullName>
    </submittedName>
</protein>
<proteinExistence type="predicted"/>
<dbReference type="Proteomes" id="UP000549052">
    <property type="component" value="Unassembled WGS sequence"/>
</dbReference>
<keyword evidence="2" id="KW-1185">Reference proteome</keyword>
<accession>A0A839EFJ7</accession>
<comment type="caution">
    <text evidence="1">The sequence shown here is derived from an EMBL/GenBank/DDBJ whole genome shotgun (WGS) entry which is preliminary data.</text>
</comment>
<name>A0A839EFJ7_9HYPH</name>
<dbReference type="EMBL" id="JACGXN010000001">
    <property type="protein sequence ID" value="MBA8877539.1"/>
    <property type="molecule type" value="Genomic_DNA"/>
</dbReference>
<gene>
    <name evidence="1" type="ORF">FHW16_001221</name>
</gene>
<organism evidence="1 2">
    <name type="scientific">Phyllobacterium myrsinacearum</name>
    <dbReference type="NCBI Taxonomy" id="28101"/>
    <lineage>
        <taxon>Bacteria</taxon>
        <taxon>Pseudomonadati</taxon>
        <taxon>Pseudomonadota</taxon>
        <taxon>Alphaproteobacteria</taxon>
        <taxon>Hyphomicrobiales</taxon>
        <taxon>Phyllobacteriaceae</taxon>
        <taxon>Phyllobacterium</taxon>
    </lineage>
</organism>
<dbReference type="AlphaFoldDB" id="A0A839EFJ7"/>
<reference evidence="1 2" key="1">
    <citation type="submission" date="2020-07" db="EMBL/GenBank/DDBJ databases">
        <title>Genomic Encyclopedia of Type Strains, Phase IV (KMG-V): Genome sequencing to study the core and pangenomes of soil and plant-associated prokaryotes.</title>
        <authorList>
            <person name="Whitman W."/>
        </authorList>
    </citation>
    <scope>NUCLEOTIDE SEQUENCE [LARGE SCALE GENOMIC DNA]</scope>
    <source>
        <strain evidence="1 2">AN3</strain>
    </source>
</reference>